<evidence type="ECO:0000256" key="8">
    <source>
        <dbReference type="ARBA" id="ARBA00023264"/>
    </source>
</evidence>
<keyword evidence="8" id="KW-1208">Phospholipid metabolism</keyword>
<reference evidence="10 11" key="1">
    <citation type="submission" date="2018-11" db="EMBL/GenBank/DDBJ databases">
        <authorList>
            <person name="Kleinhagauer T."/>
            <person name="Glaeser S.P."/>
            <person name="Spergser J."/>
            <person name="Ruckert C."/>
            <person name="Kaempfer P."/>
            <person name="Busse H.-J."/>
        </authorList>
    </citation>
    <scope>NUCLEOTIDE SEQUENCE [LARGE SCALE GENOMIC DNA]</scope>
    <source>
        <strain evidence="10 11">W8</strain>
    </source>
</reference>
<dbReference type="InterPro" id="IPR050187">
    <property type="entry name" value="Lipid_Phosphate_FormReg"/>
</dbReference>
<dbReference type="GO" id="GO:0005524">
    <property type="term" value="F:ATP binding"/>
    <property type="evidence" value="ECO:0007669"/>
    <property type="project" value="UniProtKB-KW"/>
</dbReference>
<organism evidence="10 11">
    <name type="scientific">Corynebacterium gerontici</name>
    <dbReference type="NCBI Taxonomy" id="2079234"/>
    <lineage>
        <taxon>Bacteria</taxon>
        <taxon>Bacillati</taxon>
        <taxon>Actinomycetota</taxon>
        <taxon>Actinomycetes</taxon>
        <taxon>Mycobacteriales</taxon>
        <taxon>Corynebacteriaceae</taxon>
        <taxon>Corynebacterium</taxon>
    </lineage>
</organism>
<evidence type="ECO:0000256" key="4">
    <source>
        <dbReference type="ARBA" id="ARBA00022741"/>
    </source>
</evidence>
<keyword evidence="6" id="KW-0067">ATP-binding</keyword>
<protein>
    <submittedName>
        <fullName evidence="10">Diacylglycerol kinase</fullName>
        <ecNumber evidence="10">2.7.1.107</ecNumber>
    </submittedName>
</protein>
<dbReference type="PROSITE" id="PS50146">
    <property type="entry name" value="DAGK"/>
    <property type="match status" value="1"/>
</dbReference>
<evidence type="ECO:0000256" key="7">
    <source>
        <dbReference type="ARBA" id="ARBA00023209"/>
    </source>
</evidence>
<keyword evidence="7" id="KW-0444">Lipid biosynthesis</keyword>
<dbReference type="InterPro" id="IPR017438">
    <property type="entry name" value="ATP-NAD_kinase_N"/>
</dbReference>
<dbReference type="OrthoDB" id="142078at2"/>
<dbReference type="Proteomes" id="UP000271587">
    <property type="component" value="Chromosome"/>
</dbReference>
<dbReference type="EMBL" id="CP033897">
    <property type="protein sequence ID" value="AZA12106.1"/>
    <property type="molecule type" value="Genomic_DNA"/>
</dbReference>
<dbReference type="GO" id="GO:0004143">
    <property type="term" value="F:ATP-dependent diacylglycerol kinase activity"/>
    <property type="evidence" value="ECO:0007669"/>
    <property type="project" value="UniProtKB-EC"/>
</dbReference>
<dbReference type="Pfam" id="PF19279">
    <property type="entry name" value="YegS_C"/>
    <property type="match status" value="1"/>
</dbReference>
<sequence length="307" mass="33026">MNTIDISQRDISKIALLTNPAAGKGRAKEKGALAARKFHDLGVDVISIAGSSPEASAQLATEALASGIDALVVCGGDGLINLALQAQAHTDVPLGIIPAGTGNDHAREYGIPLDPERAAELIVDGVAVRTDLGKMRTDDGRERLFGTCVTQGFDSIVTERANSIAWPKGSARYVTAIVLEFLHFHSIPCKIYLDGALEVDEPITLAAVGNTRSYGGGMKICPDARHNDGKLDLTVLGRMNRYSVARKFPKIYSGNIRGEDGLSQYRAEHIRIEMPDMPVYADGDRFDVLPIEYSVEKNAGLYLIPRP</sequence>
<evidence type="ECO:0000256" key="1">
    <source>
        <dbReference type="ARBA" id="ARBA00001946"/>
    </source>
</evidence>
<comment type="cofactor">
    <cofactor evidence="1">
        <name>Mg(2+)</name>
        <dbReference type="ChEBI" id="CHEBI:18420"/>
    </cofactor>
</comment>
<dbReference type="GO" id="GO:0008654">
    <property type="term" value="P:phospholipid biosynthetic process"/>
    <property type="evidence" value="ECO:0007669"/>
    <property type="project" value="UniProtKB-KW"/>
</dbReference>
<dbReference type="GO" id="GO:0005886">
    <property type="term" value="C:plasma membrane"/>
    <property type="evidence" value="ECO:0007669"/>
    <property type="project" value="TreeGrafter"/>
</dbReference>
<keyword evidence="5 10" id="KW-0418">Kinase</keyword>
<dbReference type="SUPFAM" id="SSF111331">
    <property type="entry name" value="NAD kinase/diacylglycerol kinase-like"/>
    <property type="match status" value="1"/>
</dbReference>
<evidence type="ECO:0000313" key="11">
    <source>
        <dbReference type="Proteomes" id="UP000271587"/>
    </source>
</evidence>
<dbReference type="AlphaFoldDB" id="A0A3G6J2H5"/>
<keyword evidence="7" id="KW-0594">Phospholipid biosynthesis</keyword>
<evidence type="ECO:0000256" key="2">
    <source>
        <dbReference type="ARBA" id="ARBA00005983"/>
    </source>
</evidence>
<keyword evidence="11" id="KW-1185">Reference proteome</keyword>
<evidence type="ECO:0000256" key="6">
    <source>
        <dbReference type="ARBA" id="ARBA00022840"/>
    </source>
</evidence>
<dbReference type="RefSeq" id="WP_123935221.1">
    <property type="nucleotide sequence ID" value="NZ_CP033897.1"/>
</dbReference>
<dbReference type="Gene3D" id="2.60.200.40">
    <property type="match status" value="1"/>
</dbReference>
<dbReference type="NCBIfam" id="NF008882">
    <property type="entry name" value="PRK11914.1"/>
    <property type="match status" value="1"/>
</dbReference>
<dbReference type="KEGG" id="cgk:CGERO_09075"/>
<gene>
    <name evidence="10" type="primary">dagK2</name>
    <name evidence="10" type="ORF">CGERO_09075</name>
</gene>
<feature type="domain" description="DAGKc" evidence="9">
    <location>
        <begin position="9"/>
        <end position="139"/>
    </location>
</feature>
<dbReference type="InterPro" id="IPR016064">
    <property type="entry name" value="NAD/diacylglycerol_kinase_sf"/>
</dbReference>
<keyword evidence="4" id="KW-0547">Nucleotide-binding</keyword>
<evidence type="ECO:0000313" key="10">
    <source>
        <dbReference type="EMBL" id="AZA12106.1"/>
    </source>
</evidence>
<keyword evidence="3 10" id="KW-0808">Transferase</keyword>
<dbReference type="Pfam" id="PF00781">
    <property type="entry name" value="DAGK_cat"/>
    <property type="match status" value="1"/>
</dbReference>
<dbReference type="InterPro" id="IPR001206">
    <property type="entry name" value="Diacylglycerol_kinase_cat_dom"/>
</dbReference>
<accession>A0A3G6J2H5</accession>
<dbReference type="Gene3D" id="3.40.50.10330">
    <property type="entry name" value="Probable inorganic polyphosphate/atp-NAD kinase, domain 1"/>
    <property type="match status" value="1"/>
</dbReference>
<evidence type="ECO:0000256" key="3">
    <source>
        <dbReference type="ARBA" id="ARBA00022679"/>
    </source>
</evidence>
<dbReference type="PANTHER" id="PTHR12358">
    <property type="entry name" value="SPHINGOSINE KINASE"/>
    <property type="match status" value="1"/>
</dbReference>
<dbReference type="PANTHER" id="PTHR12358:SF106">
    <property type="entry name" value="LIPID KINASE YEGS"/>
    <property type="match status" value="1"/>
</dbReference>
<name>A0A3G6J2H5_9CORY</name>
<proteinExistence type="inferred from homology"/>
<dbReference type="InterPro" id="IPR045540">
    <property type="entry name" value="YegS/DAGK_C"/>
</dbReference>
<evidence type="ECO:0000256" key="5">
    <source>
        <dbReference type="ARBA" id="ARBA00022777"/>
    </source>
</evidence>
<keyword evidence="7" id="KW-0443">Lipid metabolism</keyword>
<evidence type="ECO:0000259" key="9">
    <source>
        <dbReference type="PROSITE" id="PS50146"/>
    </source>
</evidence>
<dbReference type="SMART" id="SM00046">
    <property type="entry name" value="DAGKc"/>
    <property type="match status" value="1"/>
</dbReference>
<dbReference type="EC" id="2.7.1.107" evidence="10"/>
<comment type="similarity">
    <text evidence="2">Belongs to the diacylglycerol/lipid kinase family.</text>
</comment>